<dbReference type="Proteomes" id="UP001230426">
    <property type="component" value="Unassembled WGS sequence"/>
</dbReference>
<evidence type="ECO:0000313" key="2">
    <source>
        <dbReference type="Proteomes" id="UP001230426"/>
    </source>
</evidence>
<keyword evidence="2" id="KW-1185">Reference proteome</keyword>
<name>A0ABT9RM25_9ACTN</name>
<proteinExistence type="predicted"/>
<reference evidence="1 2" key="1">
    <citation type="submission" date="2023-07" db="EMBL/GenBank/DDBJ databases">
        <title>Sequencing the genomes of 1000 actinobacteria strains.</title>
        <authorList>
            <person name="Klenk H.-P."/>
        </authorList>
    </citation>
    <scope>NUCLEOTIDE SEQUENCE [LARGE SCALE GENOMIC DNA]</scope>
    <source>
        <strain evidence="1 2">DSM 44109</strain>
    </source>
</reference>
<dbReference type="EMBL" id="JAUSRB010000004">
    <property type="protein sequence ID" value="MDP9870346.1"/>
    <property type="molecule type" value="Genomic_DNA"/>
</dbReference>
<protein>
    <recommendedName>
        <fullName evidence="3">STAS domain-containing protein</fullName>
    </recommendedName>
</protein>
<sequence length="116" mass="12794">MSTVILVTDDALRIEAGKQVAAGAAEMDNRLPDWWTGIDRVSLDLGNSYDCVLGQLFDEFEIGLELLGLNLGESERLGLYCSGDSLSQAVRDAYQLRTQLWIAEIDMREAAQALEV</sequence>
<dbReference type="RefSeq" id="WP_306876214.1">
    <property type="nucleotide sequence ID" value="NZ_JAUSRB010000004.1"/>
</dbReference>
<evidence type="ECO:0000313" key="1">
    <source>
        <dbReference type="EMBL" id="MDP9870346.1"/>
    </source>
</evidence>
<gene>
    <name evidence="1" type="ORF">J2S55_009684</name>
</gene>
<evidence type="ECO:0008006" key="3">
    <source>
        <dbReference type="Google" id="ProtNLM"/>
    </source>
</evidence>
<comment type="caution">
    <text evidence="1">The sequence shown here is derived from an EMBL/GenBank/DDBJ whole genome shotgun (WGS) entry which is preliminary data.</text>
</comment>
<accession>A0ABT9RM25</accession>
<organism evidence="1 2">
    <name type="scientific">Streptosporangium brasiliense</name>
    <dbReference type="NCBI Taxonomy" id="47480"/>
    <lineage>
        <taxon>Bacteria</taxon>
        <taxon>Bacillati</taxon>
        <taxon>Actinomycetota</taxon>
        <taxon>Actinomycetes</taxon>
        <taxon>Streptosporangiales</taxon>
        <taxon>Streptosporangiaceae</taxon>
        <taxon>Streptosporangium</taxon>
    </lineage>
</organism>